<dbReference type="Proteomes" id="UP001165378">
    <property type="component" value="Unassembled WGS sequence"/>
</dbReference>
<protein>
    <submittedName>
        <fullName evidence="1">Uncharacterized protein</fullName>
    </submittedName>
</protein>
<organism evidence="1 2">
    <name type="scientific">Yinghuangia soli</name>
    <dbReference type="NCBI Taxonomy" id="2908204"/>
    <lineage>
        <taxon>Bacteria</taxon>
        <taxon>Bacillati</taxon>
        <taxon>Actinomycetota</taxon>
        <taxon>Actinomycetes</taxon>
        <taxon>Kitasatosporales</taxon>
        <taxon>Streptomycetaceae</taxon>
        <taxon>Yinghuangia</taxon>
    </lineage>
</organism>
<evidence type="ECO:0000313" key="1">
    <source>
        <dbReference type="EMBL" id="MCF2531730.1"/>
    </source>
</evidence>
<reference evidence="1" key="1">
    <citation type="submission" date="2022-01" db="EMBL/GenBank/DDBJ databases">
        <title>Genome-Based Taxonomic Classification of the Phylum Actinobacteria.</title>
        <authorList>
            <person name="Gao Y."/>
        </authorList>
    </citation>
    <scope>NUCLEOTIDE SEQUENCE</scope>
    <source>
        <strain evidence="1">KLBMP 8922</strain>
    </source>
</reference>
<evidence type="ECO:0000313" key="2">
    <source>
        <dbReference type="Proteomes" id="UP001165378"/>
    </source>
</evidence>
<name>A0AA41Q530_9ACTN</name>
<accession>A0AA41Q530</accession>
<proteinExistence type="predicted"/>
<keyword evidence="2" id="KW-1185">Reference proteome</keyword>
<gene>
    <name evidence="1" type="ORF">LZ495_31560</name>
</gene>
<comment type="caution">
    <text evidence="1">The sequence shown here is derived from an EMBL/GenBank/DDBJ whole genome shotgun (WGS) entry which is preliminary data.</text>
</comment>
<sequence length="119" mass="12826">MTDTDTLRAAAARLRNLARDATTDGAAPWRYRDRTPTTGTLLYADRGHPIIRGGSTGRGDGPRVHRATGIWIATLDPTLGLLIAAWLDHDADTGHPSEAALHVARAVLDDSHINPETTR</sequence>
<dbReference type="RefSeq" id="WP_235056379.1">
    <property type="nucleotide sequence ID" value="NZ_JAKFHA010000026.1"/>
</dbReference>
<dbReference type="EMBL" id="JAKFHA010000026">
    <property type="protein sequence ID" value="MCF2531730.1"/>
    <property type="molecule type" value="Genomic_DNA"/>
</dbReference>
<dbReference type="AlphaFoldDB" id="A0AA41Q530"/>